<evidence type="ECO:0000313" key="14">
    <source>
        <dbReference type="Proteomes" id="UP000694421"/>
    </source>
</evidence>
<name>A0A8D0DJ41_SALMN</name>
<keyword evidence="7 11" id="KW-0406">Ion transport</keyword>
<dbReference type="AlphaFoldDB" id="A0A8D0DJ41"/>
<accession>A0A8D0DJ41</accession>
<dbReference type="OMA" id="CTLHGIS"/>
<evidence type="ECO:0000256" key="2">
    <source>
        <dbReference type="ARBA" id="ARBA00022448"/>
    </source>
</evidence>
<evidence type="ECO:0000256" key="10">
    <source>
        <dbReference type="ARBA" id="ARBA00023303"/>
    </source>
</evidence>
<evidence type="ECO:0000256" key="1">
    <source>
        <dbReference type="ARBA" id="ARBA00004141"/>
    </source>
</evidence>
<dbReference type="InterPro" id="IPR001873">
    <property type="entry name" value="ENaC"/>
</dbReference>
<evidence type="ECO:0000256" key="12">
    <source>
        <dbReference type="SAM" id="MobiDB-lite"/>
    </source>
</evidence>
<dbReference type="GO" id="GO:0015280">
    <property type="term" value="F:ligand-gated sodium channel activity"/>
    <property type="evidence" value="ECO:0007669"/>
    <property type="project" value="TreeGrafter"/>
</dbReference>
<comment type="similarity">
    <text evidence="11">Belongs to the amiloride-sensitive sodium channel (TC 1.A.6) family.</text>
</comment>
<dbReference type="GO" id="GO:0160128">
    <property type="term" value="F:pH-gated monoatomic ion channel activity"/>
    <property type="evidence" value="ECO:0007669"/>
    <property type="project" value="TreeGrafter"/>
</dbReference>
<dbReference type="PANTHER" id="PTHR11690:SF297">
    <property type="entry name" value="ACID-SENSING ION CHANNEL 1B"/>
    <property type="match status" value="1"/>
</dbReference>
<keyword evidence="3 11" id="KW-0894">Sodium channel</keyword>
<evidence type="ECO:0008006" key="15">
    <source>
        <dbReference type="Google" id="ProtNLM"/>
    </source>
</evidence>
<reference evidence="13" key="1">
    <citation type="submission" date="2025-08" db="UniProtKB">
        <authorList>
            <consortium name="Ensembl"/>
        </authorList>
    </citation>
    <scope>IDENTIFICATION</scope>
</reference>
<dbReference type="PRINTS" id="PR01078">
    <property type="entry name" value="AMINACHANNEL"/>
</dbReference>
<keyword evidence="4 11" id="KW-0812">Transmembrane</keyword>
<keyword evidence="2 11" id="KW-0813">Transport</keyword>
<evidence type="ECO:0000256" key="6">
    <source>
        <dbReference type="ARBA" id="ARBA00023053"/>
    </source>
</evidence>
<evidence type="ECO:0000256" key="7">
    <source>
        <dbReference type="ARBA" id="ARBA00023065"/>
    </source>
</evidence>
<evidence type="ECO:0000256" key="3">
    <source>
        <dbReference type="ARBA" id="ARBA00022461"/>
    </source>
</evidence>
<dbReference type="PANTHER" id="PTHR11690">
    <property type="entry name" value="AMILORIDE-SENSITIVE SODIUM CHANNEL-RELATED"/>
    <property type="match status" value="1"/>
</dbReference>
<keyword evidence="9 11" id="KW-0739">Sodium transport</keyword>
<feature type="region of interest" description="Disordered" evidence="12">
    <location>
        <begin position="209"/>
        <end position="253"/>
    </location>
</feature>
<dbReference type="Pfam" id="PF00858">
    <property type="entry name" value="ASC"/>
    <property type="match status" value="1"/>
</dbReference>
<protein>
    <recommendedName>
        <fullName evidence="15">Acid-sensing ion channel 3</fullName>
    </recommendedName>
</protein>
<dbReference type="GeneTree" id="ENSGT00940000162081"/>
<evidence type="ECO:0000256" key="8">
    <source>
        <dbReference type="ARBA" id="ARBA00023136"/>
    </source>
</evidence>
<dbReference type="Proteomes" id="UP000694421">
    <property type="component" value="Unplaced"/>
</dbReference>
<evidence type="ECO:0000256" key="11">
    <source>
        <dbReference type="RuleBase" id="RU000679"/>
    </source>
</evidence>
<dbReference type="Gene3D" id="1.10.3590.10">
    <property type="entry name" value="acid-sensing ion channel 1 domain"/>
    <property type="match status" value="1"/>
</dbReference>
<keyword evidence="6" id="KW-0915">Sodium</keyword>
<keyword evidence="8" id="KW-0472">Membrane</keyword>
<evidence type="ECO:0000256" key="4">
    <source>
        <dbReference type="ARBA" id="ARBA00022692"/>
    </source>
</evidence>
<dbReference type="GO" id="GO:0005886">
    <property type="term" value="C:plasma membrane"/>
    <property type="evidence" value="ECO:0007669"/>
    <property type="project" value="TreeGrafter"/>
</dbReference>
<organism evidence="13 14">
    <name type="scientific">Salvator merianae</name>
    <name type="common">Argentine black and white tegu</name>
    <name type="synonym">Tupinambis merianae</name>
    <dbReference type="NCBI Taxonomy" id="96440"/>
    <lineage>
        <taxon>Eukaryota</taxon>
        <taxon>Metazoa</taxon>
        <taxon>Chordata</taxon>
        <taxon>Craniata</taxon>
        <taxon>Vertebrata</taxon>
        <taxon>Euteleostomi</taxon>
        <taxon>Lepidosauria</taxon>
        <taxon>Squamata</taxon>
        <taxon>Bifurcata</taxon>
        <taxon>Unidentata</taxon>
        <taxon>Episquamata</taxon>
        <taxon>Laterata</taxon>
        <taxon>Teiioidea</taxon>
        <taxon>Teiidae</taxon>
        <taxon>Salvator</taxon>
    </lineage>
</organism>
<sequence>MEESGEQKAVPGPSGLAAFAGSCTLHGLSHVFLPGPLTPRRVAWAVAVLAAVGMFLYQAAERVQYYKEYHHVTMLDEVEGKRLIFPAVSLCNFNRIRKSQLTHNDLHWLGQTLLGVEPSDTWQYLQALGLPAVADSVAFDPSLTFDMQEFLDRAGHRLEEMLLECRFGTRVCGPENFTAVSPVAREWGWGAARATRSLLSLHRQAHIPPRWGRAPTSHSSQALRGLGEKPAGHPGGRKPVQWASCPHELGATE</sequence>
<keyword evidence="5" id="KW-1133">Transmembrane helix</keyword>
<dbReference type="Ensembl" id="ENSSMRT00000001788.1">
    <property type="protein sequence ID" value="ENSSMRP00000001491.1"/>
    <property type="gene ID" value="ENSSMRG00000001300.1"/>
</dbReference>
<proteinExistence type="inferred from homology"/>
<evidence type="ECO:0000256" key="9">
    <source>
        <dbReference type="ARBA" id="ARBA00023201"/>
    </source>
</evidence>
<keyword evidence="10 11" id="KW-0407">Ion channel</keyword>
<evidence type="ECO:0000256" key="5">
    <source>
        <dbReference type="ARBA" id="ARBA00022989"/>
    </source>
</evidence>
<reference evidence="13" key="2">
    <citation type="submission" date="2025-09" db="UniProtKB">
        <authorList>
            <consortium name="Ensembl"/>
        </authorList>
    </citation>
    <scope>IDENTIFICATION</scope>
</reference>
<comment type="subcellular location">
    <subcellularLocation>
        <location evidence="1">Membrane</location>
        <topology evidence="1">Multi-pass membrane protein</topology>
    </subcellularLocation>
</comment>
<keyword evidence="14" id="KW-1185">Reference proteome</keyword>
<evidence type="ECO:0000313" key="13">
    <source>
        <dbReference type="Ensembl" id="ENSSMRP00000001491.1"/>
    </source>
</evidence>